<name>A0A026W836_OOCBI</name>
<protein>
    <recommendedName>
        <fullName evidence="3">Integrase catalytic domain-containing protein</fullName>
    </recommendedName>
</protein>
<dbReference type="GO" id="GO:0003676">
    <property type="term" value="F:nucleic acid binding"/>
    <property type="evidence" value="ECO:0007669"/>
    <property type="project" value="InterPro"/>
</dbReference>
<dbReference type="PANTHER" id="PTHR47331:SF1">
    <property type="entry name" value="GAG-LIKE PROTEIN"/>
    <property type="match status" value="1"/>
</dbReference>
<evidence type="ECO:0008006" key="3">
    <source>
        <dbReference type="Google" id="ProtNLM"/>
    </source>
</evidence>
<gene>
    <name evidence="1" type="ORF">X777_10265</name>
</gene>
<accession>A0A026W836</accession>
<dbReference type="SUPFAM" id="SSF53098">
    <property type="entry name" value="Ribonuclease H-like"/>
    <property type="match status" value="1"/>
</dbReference>
<keyword evidence="2" id="KW-1185">Reference proteome</keyword>
<proteinExistence type="predicted"/>
<dbReference type="STRING" id="2015173.A0A026W836"/>
<dbReference type="PANTHER" id="PTHR47331">
    <property type="entry name" value="PHD-TYPE DOMAIN-CONTAINING PROTEIN"/>
    <property type="match status" value="1"/>
</dbReference>
<organism evidence="1 2">
    <name type="scientific">Ooceraea biroi</name>
    <name type="common">Clonal raider ant</name>
    <name type="synonym">Cerapachys biroi</name>
    <dbReference type="NCBI Taxonomy" id="2015173"/>
    <lineage>
        <taxon>Eukaryota</taxon>
        <taxon>Metazoa</taxon>
        <taxon>Ecdysozoa</taxon>
        <taxon>Arthropoda</taxon>
        <taxon>Hexapoda</taxon>
        <taxon>Insecta</taxon>
        <taxon>Pterygota</taxon>
        <taxon>Neoptera</taxon>
        <taxon>Endopterygota</taxon>
        <taxon>Hymenoptera</taxon>
        <taxon>Apocrita</taxon>
        <taxon>Aculeata</taxon>
        <taxon>Formicoidea</taxon>
        <taxon>Formicidae</taxon>
        <taxon>Dorylinae</taxon>
        <taxon>Ooceraea</taxon>
    </lineage>
</organism>
<dbReference type="InterPro" id="IPR012337">
    <property type="entry name" value="RNaseH-like_sf"/>
</dbReference>
<dbReference type="InterPro" id="IPR036397">
    <property type="entry name" value="RNaseH_sf"/>
</dbReference>
<dbReference type="EMBL" id="KK107407">
    <property type="protein sequence ID" value="EZA51179.1"/>
    <property type="molecule type" value="Genomic_DNA"/>
</dbReference>
<reference evidence="1 2" key="1">
    <citation type="journal article" date="2014" name="Curr. Biol.">
        <title>The genome of the clonal raider ant Cerapachys biroi.</title>
        <authorList>
            <person name="Oxley P.R."/>
            <person name="Ji L."/>
            <person name="Fetter-Pruneda I."/>
            <person name="McKenzie S.K."/>
            <person name="Li C."/>
            <person name="Hu H."/>
            <person name="Zhang G."/>
            <person name="Kronauer D.J."/>
        </authorList>
    </citation>
    <scope>NUCLEOTIDE SEQUENCE [LARGE SCALE GENOMIC DNA]</scope>
</reference>
<dbReference type="Gene3D" id="3.30.420.10">
    <property type="entry name" value="Ribonuclease H-like superfamily/Ribonuclease H"/>
    <property type="match status" value="1"/>
</dbReference>
<dbReference type="AlphaFoldDB" id="A0A026W836"/>
<dbReference type="Proteomes" id="UP000053097">
    <property type="component" value="Unassembled WGS sequence"/>
</dbReference>
<evidence type="ECO:0000313" key="1">
    <source>
        <dbReference type="EMBL" id="EZA51179.1"/>
    </source>
</evidence>
<sequence length="511" mass="58417">MRAWNYEKKLKKGEGGIGKRMLERNEEESESCESFLKLDSSGRMDKVKALKLCTNCPEHFSKGCSFGACKICNAKHTALLHFERGKAGVEKGDTQKTSSTVATICQIQSEGGRFIVKLPLKQNPSVLGDSRKQAEKRMLALERRLLRNKNLHSEYSAFLKEYENLDHMQRVLDDEERPHMRKERSLIARIIRKSFYVDDFLYGGDIVNEVLFIAKEMSSVLSNGCFELHKWNTNNSEIRKRLMSDGNSLAEVQLKGGIKRTLGLVWRVDDSLTYPIMSHLFRDRVTSAFAFEIAGIDYAGPFQIKDHRGRGCKVSKCYICLFICFTPKAMHIELVSDLTSETFVVILRRFVSRRGRPTRIYSDNGTNFVGGNTSHFGGLWEPGVRSIKYHLKRVAANALLTFEELYTLLVQVKAILNPCPLTPLSSDPTDLSPLTPAHFLIGRRFDSVVDPSFLGSNHNFDWNNVKIVHQESFYKKREIAEMCYIKKYNTVNLQQDTESLSCVYYSVLRHM</sequence>
<evidence type="ECO:0000313" key="2">
    <source>
        <dbReference type="Proteomes" id="UP000053097"/>
    </source>
</evidence>